<protein>
    <submittedName>
        <fullName evidence="2">DUF1700 domain-containing protein</fullName>
    </submittedName>
</protein>
<keyword evidence="1" id="KW-0812">Transmembrane</keyword>
<evidence type="ECO:0000313" key="3">
    <source>
        <dbReference type="Proteomes" id="UP000647235"/>
    </source>
</evidence>
<proteinExistence type="predicted"/>
<evidence type="ECO:0000313" key="2">
    <source>
        <dbReference type="EMBL" id="MBC5665662.1"/>
    </source>
</evidence>
<keyword evidence="3" id="KW-1185">Reference proteome</keyword>
<sequence length="225" mass="24782">MTTKKEYLDQLHKYLKKLPREDYEDAMEYFTEYFEETDDEGAQKLMEELGTPKQAARDLIGNLLDKKTNAYHTSAPSPNAYNTTSELPKKRKNSHIIWIACLALLAAPIGGPLLVAAAVVIFCIFLCLALLLFCGFLLVFCGIIAGVVIAIRGILAIPFSSAGFAVVAGSGLLILGVSILSALFIYWLCRLAARLFVKLARHLTNRTSHRQNLSNTIGTTGKESR</sequence>
<feature type="transmembrane region" description="Helical" evidence="1">
    <location>
        <begin position="96"/>
        <end position="122"/>
    </location>
</feature>
<gene>
    <name evidence="2" type="ORF">H8S07_10345</name>
</gene>
<dbReference type="Pfam" id="PF22564">
    <property type="entry name" value="HAAS"/>
    <property type="match status" value="1"/>
</dbReference>
<reference evidence="2 3" key="1">
    <citation type="submission" date="2020-08" db="EMBL/GenBank/DDBJ databases">
        <title>Genome public.</title>
        <authorList>
            <person name="Liu C."/>
            <person name="Sun Q."/>
        </authorList>
    </citation>
    <scope>NUCLEOTIDE SEQUENCE [LARGE SCALE GENOMIC DNA]</scope>
    <source>
        <strain evidence="2 3">NSJ-36</strain>
    </source>
</reference>
<comment type="caution">
    <text evidence="2">The sequence shown here is derived from an EMBL/GenBank/DDBJ whole genome shotgun (WGS) entry which is preliminary data.</text>
</comment>
<dbReference type="EMBL" id="JACOOY010000013">
    <property type="protein sequence ID" value="MBC5665662.1"/>
    <property type="molecule type" value="Genomic_DNA"/>
</dbReference>
<keyword evidence="1" id="KW-0472">Membrane</keyword>
<feature type="transmembrane region" description="Helical" evidence="1">
    <location>
        <begin position="128"/>
        <end position="151"/>
    </location>
</feature>
<organism evidence="2 3">
    <name type="scientific">Dorea hominis</name>
    <dbReference type="NCBI Taxonomy" id="2763040"/>
    <lineage>
        <taxon>Bacteria</taxon>
        <taxon>Bacillati</taxon>
        <taxon>Bacillota</taxon>
        <taxon>Clostridia</taxon>
        <taxon>Lachnospirales</taxon>
        <taxon>Lachnospiraceae</taxon>
        <taxon>Dorea</taxon>
    </lineage>
</organism>
<keyword evidence="1" id="KW-1133">Transmembrane helix</keyword>
<name>A0ABR7EWD5_9FIRM</name>
<accession>A0ABR7EWD5</accession>
<dbReference type="Proteomes" id="UP000647235">
    <property type="component" value="Unassembled WGS sequence"/>
</dbReference>
<evidence type="ECO:0000256" key="1">
    <source>
        <dbReference type="SAM" id="Phobius"/>
    </source>
</evidence>
<feature type="transmembrane region" description="Helical" evidence="1">
    <location>
        <begin position="163"/>
        <end position="188"/>
    </location>
</feature>